<reference evidence="2" key="1">
    <citation type="journal article" date="2012" name="Nature">
        <title>The tomato genome sequence provides insights into fleshy fruit evolution.</title>
        <authorList>
            <consortium name="Tomato Genome Consortium"/>
        </authorList>
    </citation>
    <scope>NUCLEOTIDE SEQUENCE [LARGE SCALE GENOMIC DNA]</scope>
    <source>
        <strain evidence="2">cv. Heinz 1706</strain>
    </source>
</reference>
<keyword evidence="1" id="KW-0812">Transmembrane</keyword>
<dbReference type="Gramene" id="Solyc08g062430.1.1">
    <property type="protein sequence ID" value="Solyc08g062430.1.1.1"/>
    <property type="gene ID" value="Solyc08g062430.1"/>
</dbReference>
<name>A0A3Q7HQ30_SOLLC</name>
<evidence type="ECO:0000256" key="1">
    <source>
        <dbReference type="SAM" id="Phobius"/>
    </source>
</evidence>
<proteinExistence type="predicted"/>
<dbReference type="PaxDb" id="4081-Solyc08g062430.1.1"/>
<accession>A0A3Q7HQ30</accession>
<organism evidence="2">
    <name type="scientific">Solanum lycopersicum</name>
    <name type="common">Tomato</name>
    <name type="synonym">Lycopersicon esculentum</name>
    <dbReference type="NCBI Taxonomy" id="4081"/>
    <lineage>
        <taxon>Eukaryota</taxon>
        <taxon>Viridiplantae</taxon>
        <taxon>Streptophyta</taxon>
        <taxon>Embryophyta</taxon>
        <taxon>Tracheophyta</taxon>
        <taxon>Spermatophyta</taxon>
        <taxon>Magnoliopsida</taxon>
        <taxon>eudicotyledons</taxon>
        <taxon>Gunneridae</taxon>
        <taxon>Pentapetalae</taxon>
        <taxon>asterids</taxon>
        <taxon>lamiids</taxon>
        <taxon>Solanales</taxon>
        <taxon>Solanaceae</taxon>
        <taxon>Solanoideae</taxon>
        <taxon>Solaneae</taxon>
        <taxon>Solanum</taxon>
        <taxon>Solanum subgen. Lycopersicon</taxon>
    </lineage>
</organism>
<dbReference type="EnsemblPlants" id="Solyc08g062430.1.1">
    <property type="protein sequence ID" value="Solyc08g062430.1.1.1"/>
    <property type="gene ID" value="Solyc08g062430.1"/>
</dbReference>
<reference evidence="2" key="2">
    <citation type="submission" date="2019-01" db="UniProtKB">
        <authorList>
            <consortium name="EnsemblPlants"/>
        </authorList>
    </citation>
    <scope>IDENTIFICATION</scope>
    <source>
        <strain evidence="2">cv. Heinz 1706</strain>
    </source>
</reference>
<keyword evidence="1" id="KW-1133">Transmembrane helix</keyword>
<evidence type="ECO:0000313" key="2">
    <source>
        <dbReference type="EnsemblPlants" id="Solyc08g062430.1.1.1"/>
    </source>
</evidence>
<evidence type="ECO:0000313" key="3">
    <source>
        <dbReference type="Proteomes" id="UP000004994"/>
    </source>
</evidence>
<dbReference type="Proteomes" id="UP000004994">
    <property type="component" value="Chromosome 8"/>
</dbReference>
<keyword evidence="1" id="KW-0472">Membrane</keyword>
<dbReference type="InParanoid" id="A0A3Q7HQ30"/>
<keyword evidence="3" id="KW-1185">Reference proteome</keyword>
<sequence length="72" mass="8355">MEPTAQRRVSPYRIVRKTFAASLRAKSVERSALLRRFWFGFFADGLVSPCSFFHAMVLSLRLVTLESEERKC</sequence>
<dbReference type="AlphaFoldDB" id="A0A3Q7HQ30"/>
<feature type="transmembrane region" description="Helical" evidence="1">
    <location>
        <begin position="37"/>
        <end position="63"/>
    </location>
</feature>
<protein>
    <submittedName>
        <fullName evidence="2">Uncharacterized protein</fullName>
    </submittedName>
</protein>